<feature type="region of interest" description="Disordered" evidence="1">
    <location>
        <begin position="334"/>
        <end position="363"/>
    </location>
</feature>
<dbReference type="GO" id="GO:0004806">
    <property type="term" value="F:triacylglycerol lipase activity"/>
    <property type="evidence" value="ECO:0007669"/>
    <property type="project" value="InterPro"/>
</dbReference>
<dbReference type="AlphaFoldDB" id="A0A0N0DBN5"/>
<dbReference type="PANTHER" id="PTHR34853">
    <property type="match status" value="1"/>
</dbReference>
<evidence type="ECO:0000256" key="1">
    <source>
        <dbReference type="SAM" id="MobiDB-lite"/>
    </source>
</evidence>
<dbReference type="InterPro" id="IPR005152">
    <property type="entry name" value="Lipase_secreted"/>
</dbReference>
<evidence type="ECO:0000313" key="2">
    <source>
        <dbReference type="EMBL" id="KPA37041.1"/>
    </source>
</evidence>
<protein>
    <submittedName>
        <fullName evidence="2">Secretory lipase</fullName>
    </submittedName>
</protein>
<evidence type="ECO:0000313" key="3">
    <source>
        <dbReference type="Proteomes" id="UP000037904"/>
    </source>
</evidence>
<organism evidence="2 3">
    <name type="scientific">Fusarium langsethiae</name>
    <dbReference type="NCBI Taxonomy" id="179993"/>
    <lineage>
        <taxon>Eukaryota</taxon>
        <taxon>Fungi</taxon>
        <taxon>Dikarya</taxon>
        <taxon>Ascomycota</taxon>
        <taxon>Pezizomycotina</taxon>
        <taxon>Sordariomycetes</taxon>
        <taxon>Hypocreomycetidae</taxon>
        <taxon>Hypocreales</taxon>
        <taxon>Nectriaceae</taxon>
        <taxon>Fusarium</taxon>
    </lineage>
</organism>
<dbReference type="InterPro" id="IPR029058">
    <property type="entry name" value="AB_hydrolase_fold"/>
</dbReference>
<accession>A0A0N0DBN5</accession>
<dbReference type="Proteomes" id="UP000037904">
    <property type="component" value="Unassembled WGS sequence"/>
</dbReference>
<gene>
    <name evidence="2" type="ORF">FLAG1_10168</name>
</gene>
<keyword evidence="3" id="KW-1185">Reference proteome</keyword>
<dbReference type="PANTHER" id="PTHR34853:SF1">
    <property type="entry name" value="LIPASE 5"/>
    <property type="match status" value="1"/>
</dbReference>
<proteinExistence type="predicted"/>
<sequence length="363" mass="40569">MEVPLLAVLVYPGKGLERPDIIDIHTLGGVAFWTVGVLGMSLKDILESPEIVKDFMTTNGEKLWGPDKEGSYDVLNVRPLPKEIIAYCVGDVQYLPVLYRVFTCGTVRWFGLITVESQNRVSASRQPAYNPRDTDRALSTWNVEQNKLLNSWAEATRRKGYFGGYLEDPMHGPWNDEAYWGDGDDNDYDRDAITIPTYYSTLLAGAFTIAASQDPNQCDIECQTGYRQALAGEANQWVNQNITTDDFYSNPANLSSYSAGDLVKWDDVPSDQVSKRWTLPGGVSMSRFFYISEDIDGNPIPATGYVIIPYTNPLGKDKPFRTVVWTHGTAGGTRQSGWRSIPRPPSTYPRRGNGWSVHPFPSI</sequence>
<dbReference type="GO" id="GO:0016042">
    <property type="term" value="P:lipid catabolic process"/>
    <property type="evidence" value="ECO:0007669"/>
    <property type="project" value="InterPro"/>
</dbReference>
<dbReference type="EMBL" id="JXCE01000491">
    <property type="protein sequence ID" value="KPA37041.1"/>
    <property type="molecule type" value="Genomic_DNA"/>
</dbReference>
<comment type="caution">
    <text evidence="2">The sequence shown here is derived from an EMBL/GenBank/DDBJ whole genome shotgun (WGS) entry which is preliminary data.</text>
</comment>
<name>A0A0N0DBN5_FUSLA</name>
<reference evidence="2 3" key="1">
    <citation type="submission" date="2015-04" db="EMBL/GenBank/DDBJ databases">
        <title>The draft genome sequence of Fusarium langsethiae, a T-2/HT-2 mycotoxin producer.</title>
        <authorList>
            <person name="Lysoe E."/>
            <person name="Divon H.H."/>
            <person name="Terzi V."/>
            <person name="Orru L."/>
            <person name="Lamontanara A."/>
            <person name="Kolseth A.-K."/>
            <person name="Frandsen R.J."/>
            <person name="Nielsen K."/>
            <person name="Thrane U."/>
        </authorList>
    </citation>
    <scope>NUCLEOTIDE SEQUENCE [LARGE SCALE GENOMIC DNA]</scope>
    <source>
        <strain evidence="2 3">Fl201059</strain>
    </source>
</reference>
<dbReference type="Gene3D" id="3.40.50.1820">
    <property type="entry name" value="alpha/beta hydrolase"/>
    <property type="match status" value="1"/>
</dbReference>